<dbReference type="STRING" id="515620.EUBELI_01524"/>
<dbReference type="PROSITE" id="PS51257">
    <property type="entry name" value="PROKAR_LIPOPROTEIN"/>
    <property type="match status" value="1"/>
</dbReference>
<evidence type="ECO:0000313" key="2">
    <source>
        <dbReference type="Proteomes" id="UP000001476"/>
    </source>
</evidence>
<gene>
    <name evidence="1" type="ordered locus">EUBELI_01524</name>
</gene>
<dbReference type="Proteomes" id="UP000001476">
    <property type="component" value="Chromosome"/>
</dbReference>
<reference evidence="1 2" key="1">
    <citation type="journal article" date="2009" name="Proc. Natl. Acad. Sci. U.S.A.">
        <title>Characterizing a model human gut microbiota composed of members of its two dominant bacterial phyla.</title>
        <authorList>
            <person name="Mahowald M.A."/>
            <person name="Rey F.E."/>
            <person name="Seedorf H."/>
            <person name="Turnbaugh P.J."/>
            <person name="Fulton R.S."/>
            <person name="Wollam A."/>
            <person name="Shah N."/>
            <person name="Wang C."/>
            <person name="Magrini V."/>
            <person name="Wilson R.K."/>
            <person name="Cantarel B.L."/>
            <person name="Coutinho P.M."/>
            <person name="Henrissat B."/>
            <person name="Crock L.W."/>
            <person name="Russell A."/>
            <person name="Verberkmoes N.C."/>
            <person name="Hettich R.L."/>
            <person name="Gordon J.I."/>
        </authorList>
    </citation>
    <scope>NUCLEOTIDE SEQUENCE [LARGE SCALE GENOMIC DNA]</scope>
    <source>
        <strain evidence="2">ATCC 27750 / DSM 3376 / VPI C15-48 / C15-B4</strain>
    </source>
</reference>
<dbReference type="EMBL" id="CP001104">
    <property type="protein sequence ID" value="ACR72516.1"/>
    <property type="molecule type" value="Genomic_DNA"/>
</dbReference>
<organism evidence="1 2">
    <name type="scientific">Lachnospira eligens (strain ATCC 27750 / DSM 3376 / VPI C15-48 / C15-B4)</name>
    <name type="common">Eubacterium eligens</name>
    <dbReference type="NCBI Taxonomy" id="515620"/>
    <lineage>
        <taxon>Bacteria</taxon>
        <taxon>Bacillati</taxon>
        <taxon>Bacillota</taxon>
        <taxon>Clostridia</taxon>
        <taxon>Lachnospirales</taxon>
        <taxon>Lachnospiraceae</taxon>
        <taxon>Lachnospira</taxon>
    </lineage>
</organism>
<dbReference type="HOGENOM" id="CLU_2259560_0_0_9"/>
<keyword evidence="2" id="KW-1185">Reference proteome</keyword>
<dbReference type="eggNOG" id="ENOG502ZM27">
    <property type="taxonomic scope" value="Bacteria"/>
</dbReference>
<sequence>MVKTVIWMSNLPQIASACICECAVSEGVDIFPFCQDMFPRTGTIPDINQKVSCHVETVVLLSQLKQKLDDYINVTIELDDMDITSAETKATYGEGNCGGIEAF</sequence>
<evidence type="ECO:0000313" key="1">
    <source>
        <dbReference type="EMBL" id="ACR72516.1"/>
    </source>
</evidence>
<accession>C4Z2E1</accession>
<dbReference type="KEGG" id="eel:EUBELI_01524"/>
<name>C4Z2E1_LACE2</name>
<proteinExistence type="predicted"/>
<protein>
    <submittedName>
        <fullName evidence="1">Uncharacterized protein</fullName>
    </submittedName>
</protein>
<dbReference type="AlphaFoldDB" id="C4Z2E1"/>